<keyword evidence="1" id="KW-0472">Membrane</keyword>
<accession>A0ABU9Q251</accession>
<evidence type="ECO:0000313" key="3">
    <source>
        <dbReference type="Proteomes" id="UP001495910"/>
    </source>
</evidence>
<keyword evidence="1" id="KW-1133">Transmembrane helix</keyword>
<dbReference type="Proteomes" id="UP001495910">
    <property type="component" value="Unassembled WGS sequence"/>
</dbReference>
<name>A0ABU9Q251_9BURK</name>
<comment type="caution">
    <text evidence="2">The sequence shown here is derived from an EMBL/GenBank/DDBJ whole genome shotgun (WGS) entry which is preliminary data.</text>
</comment>
<dbReference type="RefSeq" id="WP_139219983.1">
    <property type="nucleotide sequence ID" value="NZ_JBANDC010000022.1"/>
</dbReference>
<feature type="transmembrane region" description="Helical" evidence="1">
    <location>
        <begin position="40"/>
        <end position="60"/>
    </location>
</feature>
<reference evidence="2 3" key="1">
    <citation type="submission" date="2024-02" db="EMBL/GenBank/DDBJ databases">
        <title>Draft genome sequence of Collimonas sp. strain H4R21, an effective mineral-weathering bacterial strain isolated from the beech rhizosphere.</title>
        <authorList>
            <person name="Morin E."/>
            <person name="Uroz S."/>
            <person name="Leveau J.H.J."/>
            <person name="Kumar R."/>
            <person name="Rey M.W."/>
            <person name="Pham J."/>
        </authorList>
    </citation>
    <scope>NUCLEOTIDE SEQUENCE [LARGE SCALE GENOMIC DNA]</scope>
    <source>
        <strain evidence="2 3">H4R21</strain>
    </source>
</reference>
<organism evidence="2 3">
    <name type="scientific">Collimonas rhizosphaerae</name>
    <dbReference type="NCBI Taxonomy" id="3126357"/>
    <lineage>
        <taxon>Bacteria</taxon>
        <taxon>Pseudomonadati</taxon>
        <taxon>Pseudomonadota</taxon>
        <taxon>Betaproteobacteria</taxon>
        <taxon>Burkholderiales</taxon>
        <taxon>Oxalobacteraceae</taxon>
        <taxon>Collimonas</taxon>
    </lineage>
</organism>
<feature type="transmembrane region" description="Helical" evidence="1">
    <location>
        <begin position="15"/>
        <end position="34"/>
    </location>
</feature>
<evidence type="ECO:0000313" key="2">
    <source>
        <dbReference type="EMBL" id="MEM4990300.1"/>
    </source>
</evidence>
<protein>
    <submittedName>
        <fullName evidence="2">Uncharacterized protein</fullName>
    </submittedName>
</protein>
<dbReference type="EMBL" id="JBANDC010000022">
    <property type="protein sequence ID" value="MEM4990300.1"/>
    <property type="molecule type" value="Genomic_DNA"/>
</dbReference>
<sequence>METNEDQELSESEKITRFGCGALFGIFLGIFLVFELVLSSFGWAAAVIVLSILICGTLALKYGDEFWYSLKNWDWWR</sequence>
<proteinExistence type="predicted"/>
<keyword evidence="1" id="KW-0812">Transmembrane</keyword>
<keyword evidence="3" id="KW-1185">Reference proteome</keyword>
<evidence type="ECO:0000256" key="1">
    <source>
        <dbReference type="SAM" id="Phobius"/>
    </source>
</evidence>
<gene>
    <name evidence="2" type="ORF">V8G57_23115</name>
</gene>